<evidence type="ECO:0000313" key="1">
    <source>
        <dbReference type="EMBL" id="DAE91856.1"/>
    </source>
</evidence>
<protein>
    <submittedName>
        <fullName evidence="1">Uncharacterized protein</fullName>
    </submittedName>
</protein>
<accession>A0A8S5RQS8</accession>
<organism evidence="1">
    <name type="scientific">Siphoviridae sp. ct1NJ1</name>
    <dbReference type="NCBI Taxonomy" id="2827557"/>
    <lineage>
        <taxon>Viruses</taxon>
        <taxon>Duplodnaviria</taxon>
        <taxon>Heunggongvirae</taxon>
        <taxon>Uroviricota</taxon>
        <taxon>Caudoviricetes</taxon>
    </lineage>
</organism>
<proteinExistence type="predicted"/>
<sequence>MNEKEKELRMDEAPFNSRKHLKLLHLYIGIREEILEVTQKHLGDIDAEQERLNLIYSLADKGVREELRELSHRNFK</sequence>
<name>A0A8S5RQS8_9CAUD</name>
<reference evidence="1" key="1">
    <citation type="journal article" date="2021" name="Proc. Natl. Acad. Sci. U.S.A.">
        <title>A Catalog of Tens of Thousands of Viruses from Human Metagenomes Reveals Hidden Associations with Chronic Diseases.</title>
        <authorList>
            <person name="Tisza M.J."/>
            <person name="Buck C.B."/>
        </authorList>
    </citation>
    <scope>NUCLEOTIDE SEQUENCE</scope>
    <source>
        <strain evidence="1">Ct1NJ1</strain>
    </source>
</reference>
<dbReference type="EMBL" id="BK057790">
    <property type="protein sequence ID" value="DAE91856.1"/>
    <property type="molecule type" value="Genomic_DNA"/>
</dbReference>